<name>A0AA40ICC2_CNENI</name>
<evidence type="ECO:0000256" key="1">
    <source>
        <dbReference type="ARBA" id="ARBA00004906"/>
    </source>
</evidence>
<proteinExistence type="predicted"/>
<dbReference type="InterPro" id="IPR045048">
    <property type="entry name" value="FBXO31/39"/>
</dbReference>
<dbReference type="PANTHER" id="PTHR10706:SF130">
    <property type="entry name" value="F-BOX ONLY PROTEIN 31"/>
    <property type="match status" value="1"/>
</dbReference>
<dbReference type="PANTHER" id="PTHR10706">
    <property type="entry name" value="F-BOX FAMILY PROTEIN"/>
    <property type="match status" value="1"/>
</dbReference>
<comment type="pathway">
    <text evidence="1">Protein modification; protein ubiquitination.</text>
</comment>
<comment type="caution">
    <text evidence="3">The sequence shown here is derived from an EMBL/GenBank/DDBJ whole genome shotgun (WGS) entry which is preliminary data.</text>
</comment>
<organism evidence="3 4">
    <name type="scientific">Cnephaeus nilssonii</name>
    <name type="common">Northern bat</name>
    <name type="synonym">Eptesicus nilssonii</name>
    <dbReference type="NCBI Taxonomy" id="3371016"/>
    <lineage>
        <taxon>Eukaryota</taxon>
        <taxon>Metazoa</taxon>
        <taxon>Chordata</taxon>
        <taxon>Craniata</taxon>
        <taxon>Vertebrata</taxon>
        <taxon>Euteleostomi</taxon>
        <taxon>Mammalia</taxon>
        <taxon>Eutheria</taxon>
        <taxon>Laurasiatheria</taxon>
        <taxon>Chiroptera</taxon>
        <taxon>Yangochiroptera</taxon>
        <taxon>Vespertilionidae</taxon>
        <taxon>Cnephaeus</taxon>
    </lineage>
</organism>
<keyword evidence="2" id="KW-0833">Ubl conjugation pathway</keyword>
<sequence>MCFYGMGIVSGYGFSNPQCISGVFILFDEDPFGFIWLELKCFSLYSRVQVTFQNAEAPSPQPGAAFPPSHAAQRPRKAGAVRNACIVAMAMTQESSPNPWPLSACQPWLLPFRALKQPQLLLIRPSPSAGRKPPAEAFSLVLERTPSSLRSITEVPSGRLFKSPSITI</sequence>
<dbReference type="GO" id="GO:0019005">
    <property type="term" value="C:SCF ubiquitin ligase complex"/>
    <property type="evidence" value="ECO:0007669"/>
    <property type="project" value="TreeGrafter"/>
</dbReference>
<keyword evidence="4" id="KW-1185">Reference proteome</keyword>
<dbReference type="AlphaFoldDB" id="A0AA40ICC2"/>
<reference evidence="3" key="1">
    <citation type="submission" date="2023-06" db="EMBL/GenBank/DDBJ databases">
        <title>Reference genome for the Northern bat (Eptesicus nilssonii), a most northern bat species.</title>
        <authorList>
            <person name="Laine V.N."/>
            <person name="Pulliainen A.T."/>
            <person name="Lilley T.M."/>
        </authorList>
    </citation>
    <scope>NUCLEOTIDE SEQUENCE</scope>
    <source>
        <strain evidence="3">BLF_Eptnil</strain>
        <tissue evidence="3">Kidney</tissue>
    </source>
</reference>
<evidence type="ECO:0000313" key="3">
    <source>
        <dbReference type="EMBL" id="KAK1347049.1"/>
    </source>
</evidence>
<protein>
    <submittedName>
        <fullName evidence="3">Uncharacterized protein</fullName>
    </submittedName>
</protein>
<evidence type="ECO:0000313" key="4">
    <source>
        <dbReference type="Proteomes" id="UP001177744"/>
    </source>
</evidence>
<dbReference type="GO" id="GO:0031146">
    <property type="term" value="P:SCF-dependent proteasomal ubiquitin-dependent protein catabolic process"/>
    <property type="evidence" value="ECO:0007669"/>
    <property type="project" value="TreeGrafter"/>
</dbReference>
<accession>A0AA40ICC2</accession>
<evidence type="ECO:0000256" key="2">
    <source>
        <dbReference type="ARBA" id="ARBA00022786"/>
    </source>
</evidence>
<dbReference type="EMBL" id="JAULJE010000001">
    <property type="protein sequence ID" value="KAK1347049.1"/>
    <property type="molecule type" value="Genomic_DNA"/>
</dbReference>
<dbReference type="Pfam" id="PF12014">
    <property type="entry name" value="Cyclin_D1_bind"/>
    <property type="match status" value="1"/>
</dbReference>
<dbReference type="Proteomes" id="UP001177744">
    <property type="component" value="Unassembled WGS sequence"/>
</dbReference>
<gene>
    <name evidence="3" type="ORF">QTO34_000912</name>
</gene>